<keyword evidence="2" id="KW-0472">Membrane</keyword>
<accession>A0A6N8FBY5</accession>
<evidence type="ECO:0000259" key="3">
    <source>
        <dbReference type="Pfam" id="PF26347"/>
    </source>
</evidence>
<evidence type="ECO:0000313" key="4">
    <source>
        <dbReference type="EMBL" id="MUK86865.1"/>
    </source>
</evidence>
<keyword evidence="1" id="KW-0175">Coiled coil</keyword>
<dbReference type="AlphaFoldDB" id="A0A6N8FBY5"/>
<feature type="transmembrane region" description="Helical" evidence="2">
    <location>
        <begin position="12"/>
        <end position="34"/>
    </location>
</feature>
<dbReference type="Pfam" id="PF26347">
    <property type="entry name" value="YtrI_sporulation"/>
    <property type="match status" value="1"/>
</dbReference>
<feature type="coiled-coil region" evidence="1">
    <location>
        <begin position="38"/>
        <end position="75"/>
    </location>
</feature>
<dbReference type="InterPro" id="IPR048198">
    <property type="entry name" value="YtrI"/>
</dbReference>
<protein>
    <recommendedName>
        <fullName evidence="3">Sporulation membrane protein YtrI C-terminal domain-containing protein</fullName>
    </recommendedName>
</protein>
<name>A0A6N8FBY5_9BACI</name>
<comment type="caution">
    <text evidence="4">The sequence shown here is derived from an EMBL/GenBank/DDBJ whole genome shotgun (WGS) entry which is preliminary data.</text>
</comment>
<keyword evidence="5" id="KW-1185">Reference proteome</keyword>
<evidence type="ECO:0000256" key="1">
    <source>
        <dbReference type="SAM" id="Coils"/>
    </source>
</evidence>
<reference evidence="4 5" key="1">
    <citation type="submission" date="2019-11" db="EMBL/GenBank/DDBJ databases">
        <authorList>
            <person name="Li X."/>
        </authorList>
    </citation>
    <scope>NUCLEOTIDE SEQUENCE [LARGE SCALE GENOMIC DNA]</scope>
    <source>
        <strain evidence="4 5">L9</strain>
    </source>
</reference>
<keyword evidence="2" id="KW-0812">Transmembrane</keyword>
<keyword evidence="2" id="KW-1133">Transmembrane helix</keyword>
<dbReference type="RefSeq" id="WP_155666063.1">
    <property type="nucleotide sequence ID" value="NZ_WOCA01000001.1"/>
</dbReference>
<gene>
    <name evidence="4" type="ORF">GMD78_00420</name>
</gene>
<feature type="domain" description="Sporulation membrane protein YtrI C-terminal" evidence="3">
    <location>
        <begin position="81"/>
        <end position="164"/>
    </location>
</feature>
<organism evidence="4 5">
    <name type="scientific">Ornithinibacillus caprae</name>
    <dbReference type="NCBI Taxonomy" id="2678566"/>
    <lineage>
        <taxon>Bacteria</taxon>
        <taxon>Bacillati</taxon>
        <taxon>Bacillota</taxon>
        <taxon>Bacilli</taxon>
        <taxon>Bacillales</taxon>
        <taxon>Bacillaceae</taxon>
        <taxon>Ornithinibacillus</taxon>
    </lineage>
</organism>
<sequence>MHVPPYHKKPSWQRFFVGVFFGALISYFVIIFMYGTMYERLLEENSTIQSKLKDAENYIEALEEDNENLDQKSKQPTTVESIELEITNAEQLRIDKLLLVQLEDLVKEEISHIIGQDINIVYESNQLLEATIENKNFKVDDFTYSLEINRLLIHKTVKISAKAKISN</sequence>
<evidence type="ECO:0000313" key="5">
    <source>
        <dbReference type="Proteomes" id="UP000469125"/>
    </source>
</evidence>
<dbReference type="NCBIfam" id="NF041479">
    <property type="entry name" value="spor_membprot_YtrI"/>
    <property type="match status" value="1"/>
</dbReference>
<dbReference type="InterPro" id="IPR058620">
    <property type="entry name" value="YtrI_C"/>
</dbReference>
<dbReference type="Proteomes" id="UP000469125">
    <property type="component" value="Unassembled WGS sequence"/>
</dbReference>
<evidence type="ECO:0000256" key="2">
    <source>
        <dbReference type="SAM" id="Phobius"/>
    </source>
</evidence>
<proteinExistence type="predicted"/>
<dbReference type="EMBL" id="WOCA01000001">
    <property type="protein sequence ID" value="MUK86865.1"/>
    <property type="molecule type" value="Genomic_DNA"/>
</dbReference>